<dbReference type="Proteomes" id="UP000011626">
    <property type="component" value="Unassembled WGS sequence"/>
</dbReference>
<gene>
    <name evidence="1" type="ORF">C475_22359</name>
</gene>
<evidence type="ECO:0000313" key="2">
    <source>
        <dbReference type="Proteomes" id="UP000011626"/>
    </source>
</evidence>
<sequence>MRESLIDLHIEVSSEFPGFLCEFRNLYSFFPFSWVTHIDLRKESFDSRFIIVISIQNFVNRFFGLVFLATFQVLLCDEKFMATVTEAFLFSVVFKFRKVVGCERNSLPNIQCALSASVDPILRPVDCVFEPIVVCDGA</sequence>
<name>M0CAT1_9EURY</name>
<accession>M0CAT1</accession>
<dbReference type="AlphaFoldDB" id="M0CAT1"/>
<dbReference type="EMBL" id="AOIU01000049">
    <property type="protein sequence ID" value="ELZ19733.1"/>
    <property type="molecule type" value="Genomic_DNA"/>
</dbReference>
<protein>
    <submittedName>
        <fullName evidence="1">Uncharacterized protein</fullName>
    </submittedName>
</protein>
<comment type="caution">
    <text evidence="1">The sequence shown here is derived from an EMBL/GenBank/DDBJ whole genome shotgun (WGS) entry which is preliminary data.</text>
</comment>
<organism evidence="1 2">
    <name type="scientific">Halosimplex carlsbadense 2-9-1</name>
    <dbReference type="NCBI Taxonomy" id="797114"/>
    <lineage>
        <taxon>Archaea</taxon>
        <taxon>Methanobacteriati</taxon>
        <taxon>Methanobacteriota</taxon>
        <taxon>Stenosarchaea group</taxon>
        <taxon>Halobacteria</taxon>
        <taxon>Halobacteriales</taxon>
        <taxon>Haloarculaceae</taxon>
        <taxon>Halosimplex</taxon>
    </lineage>
</organism>
<keyword evidence="2" id="KW-1185">Reference proteome</keyword>
<reference evidence="1 2" key="1">
    <citation type="journal article" date="2014" name="PLoS Genet.">
        <title>Phylogenetically driven sequencing of extremely halophilic archaea reveals strategies for static and dynamic osmo-response.</title>
        <authorList>
            <person name="Becker E.A."/>
            <person name="Seitzer P.M."/>
            <person name="Tritt A."/>
            <person name="Larsen D."/>
            <person name="Krusor M."/>
            <person name="Yao A.I."/>
            <person name="Wu D."/>
            <person name="Madern D."/>
            <person name="Eisen J.A."/>
            <person name="Darling A.E."/>
            <person name="Facciotti M.T."/>
        </authorList>
    </citation>
    <scope>NUCLEOTIDE SEQUENCE [LARGE SCALE GENOMIC DNA]</scope>
    <source>
        <strain evidence="1 2">2-9-1</strain>
    </source>
</reference>
<proteinExistence type="predicted"/>
<evidence type="ECO:0000313" key="1">
    <source>
        <dbReference type="EMBL" id="ELZ19733.1"/>
    </source>
</evidence>